<keyword evidence="1" id="KW-1133">Transmembrane helix</keyword>
<name>A0A1Z1LZI8_9CAUD</name>
<organism evidence="2 3">
    <name type="scientific">Serratia phage X20</name>
    <dbReference type="NCBI Taxonomy" id="2006942"/>
    <lineage>
        <taxon>Viruses</taxon>
        <taxon>Duplodnaviria</taxon>
        <taxon>Heunggongvirae</taxon>
        <taxon>Uroviricota</taxon>
        <taxon>Caudoviricetes</taxon>
        <taxon>Pantevenvirales</taxon>
        <taxon>Straboviridae</taxon>
        <taxon>Tevenvirinae</taxon>
        <taxon>Winklervirus</taxon>
        <taxon>Winklervirus xtwenty</taxon>
    </lineage>
</organism>
<dbReference type="GeneID" id="65109987"/>
<keyword evidence="1" id="KW-0812">Transmembrane</keyword>
<dbReference type="RefSeq" id="YP_010092424.1">
    <property type="nucleotide sequence ID" value="NC_055728.1"/>
</dbReference>
<dbReference type="Proteomes" id="UP000225074">
    <property type="component" value="Genome"/>
</dbReference>
<dbReference type="EMBL" id="MF036692">
    <property type="protein sequence ID" value="ARW58246.1"/>
    <property type="molecule type" value="Genomic_DNA"/>
</dbReference>
<evidence type="ECO:0000313" key="2">
    <source>
        <dbReference type="EMBL" id="ARW58246.1"/>
    </source>
</evidence>
<accession>A0A1Z1LZI8</accession>
<reference evidence="2 3" key="1">
    <citation type="submission" date="2017-05" db="EMBL/GenBank/DDBJ databases">
        <title>Environmental T4-family bacteriophages evolve to escape abortive infection via multiple routes in a bacterial host employing #altruistic suicide# through Type III toxin-antitoxin systems.</title>
        <authorList>
            <person name="Chen B."/>
            <person name="Akusobi C."/>
            <person name="Fang X."/>
            <person name="Salmond G.P.C."/>
        </authorList>
    </citation>
    <scope>NUCLEOTIDE SEQUENCE [LARGE SCALE GENOMIC DNA]</scope>
</reference>
<sequence>MKFIKKIFKAIKIMFIFALVFGAFTFAFIWDIIAINFNYF</sequence>
<evidence type="ECO:0000313" key="3">
    <source>
        <dbReference type="Proteomes" id="UP000225074"/>
    </source>
</evidence>
<dbReference type="KEGG" id="vg:65109987"/>
<feature type="transmembrane region" description="Helical" evidence="1">
    <location>
        <begin position="12"/>
        <end position="37"/>
    </location>
</feature>
<evidence type="ECO:0000256" key="1">
    <source>
        <dbReference type="SAM" id="Phobius"/>
    </source>
</evidence>
<keyword evidence="3" id="KW-1185">Reference proteome</keyword>
<proteinExistence type="predicted"/>
<protein>
    <submittedName>
        <fullName evidence="2">Uncharacterized protein</fullName>
    </submittedName>
</protein>
<keyword evidence="1" id="KW-0472">Membrane</keyword>